<evidence type="ECO:0000313" key="3">
    <source>
        <dbReference type="Proteomes" id="UP001551329"/>
    </source>
</evidence>
<feature type="transmembrane region" description="Helical" evidence="1">
    <location>
        <begin position="12"/>
        <end position="28"/>
    </location>
</feature>
<accession>A0ABV3CIX0</accession>
<keyword evidence="1" id="KW-0812">Transmembrane</keyword>
<reference evidence="2 3" key="1">
    <citation type="submission" date="2024-06" db="EMBL/GenBank/DDBJ databases">
        <title>The Natural Products Discovery Center: Release of the First 8490 Sequenced Strains for Exploring Actinobacteria Biosynthetic Diversity.</title>
        <authorList>
            <person name="Kalkreuter E."/>
            <person name="Kautsar S.A."/>
            <person name="Yang D."/>
            <person name="Bader C.D."/>
            <person name="Teijaro C.N."/>
            <person name="Fluegel L."/>
            <person name="Davis C.M."/>
            <person name="Simpson J.R."/>
            <person name="Lauterbach L."/>
            <person name="Steele A.D."/>
            <person name="Gui C."/>
            <person name="Meng S."/>
            <person name="Li G."/>
            <person name="Viehrig K."/>
            <person name="Ye F."/>
            <person name="Su P."/>
            <person name="Kiefer A.F."/>
            <person name="Nichols A."/>
            <person name="Cepeda A.J."/>
            <person name="Yan W."/>
            <person name="Fan B."/>
            <person name="Jiang Y."/>
            <person name="Adhikari A."/>
            <person name="Zheng C.-J."/>
            <person name="Schuster L."/>
            <person name="Cowan T.M."/>
            <person name="Smanski M.J."/>
            <person name="Chevrette M.G."/>
            <person name="De Carvalho L.P.S."/>
            <person name="Shen B."/>
        </authorList>
    </citation>
    <scope>NUCLEOTIDE SEQUENCE [LARGE SCALE GENOMIC DNA]</scope>
    <source>
        <strain evidence="2 3">NPDC045974</strain>
    </source>
</reference>
<name>A0ABV3CIX0_9ACTN</name>
<keyword evidence="1" id="KW-0472">Membrane</keyword>
<evidence type="ECO:0000256" key="1">
    <source>
        <dbReference type="SAM" id="Phobius"/>
    </source>
</evidence>
<organism evidence="2 3">
    <name type="scientific">Streptomyces narbonensis</name>
    <dbReference type="NCBI Taxonomy" id="67333"/>
    <lineage>
        <taxon>Bacteria</taxon>
        <taxon>Bacillati</taxon>
        <taxon>Actinomycetota</taxon>
        <taxon>Actinomycetes</taxon>
        <taxon>Kitasatosporales</taxon>
        <taxon>Streptomycetaceae</taxon>
        <taxon>Streptomyces</taxon>
    </lineage>
</organism>
<evidence type="ECO:0000313" key="2">
    <source>
        <dbReference type="EMBL" id="MEU7074240.1"/>
    </source>
</evidence>
<dbReference type="EMBL" id="JBEZAE010000025">
    <property type="protein sequence ID" value="MEU7074240.1"/>
    <property type="molecule type" value="Genomic_DNA"/>
</dbReference>
<keyword evidence="1" id="KW-1133">Transmembrane helix</keyword>
<gene>
    <name evidence="2" type="ORF">AB0A88_29550</name>
</gene>
<keyword evidence="3" id="KW-1185">Reference proteome</keyword>
<dbReference type="RefSeq" id="WP_358476744.1">
    <property type="nucleotide sequence ID" value="NZ_JBEZAE010000025.1"/>
</dbReference>
<comment type="caution">
    <text evidence="2">The sequence shown here is derived from an EMBL/GenBank/DDBJ whole genome shotgun (WGS) entry which is preliminary data.</text>
</comment>
<dbReference type="Proteomes" id="UP001551329">
    <property type="component" value="Unassembled WGS sequence"/>
</dbReference>
<sequence>MTPPSVRRADRIAGLLVFFLLAGLGRVGRPRSWKLRRIARSAEVRRKHERAERELRARAEEIVRGSSWGPVLRTTLVDTCTRGGGRNLLDQHAPKGPTMDCSMRLHLYFVVDRPTDGVPGGVRSSERLVWEGSGDEATAEIPEPRRARDSVLATCVSEPSEVTLAALRERPGTLLEWTLYTGYHTVHGT</sequence>
<evidence type="ECO:0008006" key="4">
    <source>
        <dbReference type="Google" id="ProtNLM"/>
    </source>
</evidence>
<protein>
    <recommendedName>
        <fullName evidence="4">Secreted protein</fullName>
    </recommendedName>
</protein>
<proteinExistence type="predicted"/>